<evidence type="ECO:0000313" key="2">
    <source>
        <dbReference type="Proteomes" id="UP000663859"/>
    </source>
</evidence>
<comment type="caution">
    <text evidence="1">The sequence shown here is derived from an EMBL/GenBank/DDBJ whole genome shotgun (WGS) entry which is preliminary data.</text>
</comment>
<sequence>MVRETRLLPRAFFGIVEGDWGLFLREWLALSAPKKYSSWVEGKLSFDCRGIYGTIVESKWTRRSGCGRDCD</sequence>
<proteinExistence type="predicted"/>
<evidence type="ECO:0000313" key="1">
    <source>
        <dbReference type="EMBL" id="CAF0703858.1"/>
    </source>
</evidence>
<protein>
    <submittedName>
        <fullName evidence="1">Uncharacterized protein</fullName>
    </submittedName>
</protein>
<name>A0A8J2BW53_9BACT</name>
<reference evidence="1" key="1">
    <citation type="submission" date="2021-02" db="EMBL/GenBank/DDBJ databases">
        <authorList>
            <person name="Cremers G."/>
            <person name="Picone N."/>
        </authorList>
    </citation>
    <scope>NUCLEOTIDE SEQUENCE</scope>
    <source>
        <strain evidence="1">PQ17</strain>
    </source>
</reference>
<dbReference type="EMBL" id="CAJNOB010000056">
    <property type="protein sequence ID" value="CAF0703858.1"/>
    <property type="molecule type" value="Genomic_DNA"/>
</dbReference>
<gene>
    <name evidence="1" type="ORF">MPNT_60121</name>
</gene>
<keyword evidence="2" id="KW-1185">Reference proteome</keyword>
<dbReference type="Proteomes" id="UP000663859">
    <property type="component" value="Unassembled WGS sequence"/>
</dbReference>
<organism evidence="1 2">
    <name type="scientific">Candidatus Methylacidithermus pantelleriae</name>
    <dbReference type="NCBI Taxonomy" id="2744239"/>
    <lineage>
        <taxon>Bacteria</taxon>
        <taxon>Pseudomonadati</taxon>
        <taxon>Verrucomicrobiota</taxon>
        <taxon>Methylacidiphilae</taxon>
        <taxon>Methylacidiphilales</taxon>
        <taxon>Methylacidiphilaceae</taxon>
        <taxon>Candidatus Methylacidithermus</taxon>
    </lineage>
</organism>
<dbReference type="AlphaFoldDB" id="A0A8J2BW53"/>
<accession>A0A8J2BW53</accession>